<dbReference type="AlphaFoldDB" id="A0A4Q4Q363"/>
<dbReference type="GO" id="GO:0008270">
    <property type="term" value="F:zinc ion binding"/>
    <property type="evidence" value="ECO:0007669"/>
    <property type="project" value="UniProtKB-KW"/>
</dbReference>
<keyword evidence="3" id="KW-0862">Zinc</keyword>
<keyword evidence="8" id="KW-1185">Reference proteome</keyword>
<feature type="domain" description="C2H2-type" evidence="6">
    <location>
        <begin position="30"/>
        <end position="60"/>
    </location>
</feature>
<gene>
    <name evidence="7" type="ORF">AA0113_g11862</name>
</gene>
<proteinExistence type="predicted"/>
<feature type="compositionally biased region" description="Polar residues" evidence="5">
    <location>
        <begin position="101"/>
        <end position="113"/>
    </location>
</feature>
<reference evidence="8" key="1">
    <citation type="journal article" date="2019" name="bioRxiv">
        <title>Genomics, evolutionary history and diagnostics of the Alternaria alternata species group including apple and Asian pear pathotypes.</title>
        <authorList>
            <person name="Armitage A.D."/>
            <person name="Cockerton H.M."/>
            <person name="Sreenivasaprasad S."/>
            <person name="Woodhall J.W."/>
            <person name="Lane C.R."/>
            <person name="Harrison R.J."/>
            <person name="Clarkson J.P."/>
        </authorList>
    </citation>
    <scope>NUCLEOTIDE SEQUENCE [LARGE SCALE GENOMIC DNA]</scope>
    <source>
        <strain evidence="8">RGR 97.0016</strain>
    </source>
</reference>
<name>A0A4Q4Q363_9PLEO</name>
<dbReference type="Proteomes" id="UP000293823">
    <property type="component" value="Unassembled WGS sequence"/>
</dbReference>
<dbReference type="InterPro" id="IPR027377">
    <property type="entry name" value="ZAR1/RTP1-5-like_Znf-3CxxC"/>
</dbReference>
<evidence type="ECO:0000256" key="1">
    <source>
        <dbReference type="ARBA" id="ARBA00022723"/>
    </source>
</evidence>
<dbReference type="PROSITE" id="PS50157">
    <property type="entry name" value="ZINC_FINGER_C2H2_2"/>
    <property type="match status" value="1"/>
</dbReference>
<dbReference type="OrthoDB" id="8121437at2759"/>
<evidence type="ECO:0000256" key="2">
    <source>
        <dbReference type="ARBA" id="ARBA00022771"/>
    </source>
</evidence>
<dbReference type="SMART" id="SM01328">
    <property type="entry name" value="zf-3CxxC"/>
    <property type="match status" value="1"/>
</dbReference>
<evidence type="ECO:0000259" key="6">
    <source>
        <dbReference type="PROSITE" id="PS50157"/>
    </source>
</evidence>
<evidence type="ECO:0000313" key="7">
    <source>
        <dbReference type="EMBL" id="RYO31400.1"/>
    </source>
</evidence>
<dbReference type="Gene3D" id="3.30.160.60">
    <property type="entry name" value="Classic Zinc Finger"/>
    <property type="match status" value="1"/>
</dbReference>
<evidence type="ECO:0000313" key="8">
    <source>
        <dbReference type="Proteomes" id="UP000293823"/>
    </source>
</evidence>
<dbReference type="InterPro" id="IPR013087">
    <property type="entry name" value="Znf_C2H2_type"/>
</dbReference>
<dbReference type="InterPro" id="IPR036236">
    <property type="entry name" value="Znf_C2H2_sf"/>
</dbReference>
<dbReference type="Pfam" id="PF13695">
    <property type="entry name" value="Zn_ribbon_3CxxC"/>
    <property type="match status" value="1"/>
</dbReference>
<sequence length="306" mass="34481">MSICVLCNRTFGSDQALRQHEEDSPKHGTFDCKACKRSFSSQDALTQQQNDSPVHQRSRRDSVTASTTPVPFTQYVPLLSSTSSNVPSATHDGQRSRHTATENGSHTNSTFDTNYIPLEDTLQALTISDVNTTTARPKIGRARVAKLQKETRTSFTFPELHQRIAEAVAPAITSTWFNSNTKAHAEKEKDTNVIGKFTCVNDRCGKDGWSSGLVAIWIRGYDRNGYNAIVFNQRCKSCDWLGCLKMDEQSYVERIEYRLKKWAGVRDEESTFSRHKLLRGPHEREHCEGCKAGHCGLARREDMFPS</sequence>
<evidence type="ECO:0000256" key="4">
    <source>
        <dbReference type="PROSITE-ProRule" id="PRU00042"/>
    </source>
</evidence>
<evidence type="ECO:0000256" key="5">
    <source>
        <dbReference type="SAM" id="MobiDB-lite"/>
    </source>
</evidence>
<feature type="compositionally biased region" description="Polar residues" evidence="5">
    <location>
        <begin position="43"/>
        <end position="55"/>
    </location>
</feature>
<dbReference type="EMBL" id="PEJP01000078">
    <property type="protein sequence ID" value="RYO31400.1"/>
    <property type="molecule type" value="Genomic_DNA"/>
</dbReference>
<feature type="region of interest" description="Disordered" evidence="5">
    <location>
        <begin position="81"/>
        <end position="113"/>
    </location>
</feature>
<evidence type="ECO:0000256" key="3">
    <source>
        <dbReference type="ARBA" id="ARBA00022833"/>
    </source>
</evidence>
<keyword evidence="2 4" id="KW-0863">Zinc-finger</keyword>
<keyword evidence="1" id="KW-0479">Metal-binding</keyword>
<comment type="caution">
    <text evidence="7">The sequence shown here is derived from an EMBL/GenBank/DDBJ whole genome shotgun (WGS) entry which is preliminary data.</text>
</comment>
<feature type="region of interest" description="Disordered" evidence="5">
    <location>
        <begin position="43"/>
        <end position="67"/>
    </location>
</feature>
<protein>
    <recommendedName>
        <fullName evidence="6">C2H2-type domain-containing protein</fullName>
    </recommendedName>
</protein>
<accession>A0A4Q4Q363</accession>
<dbReference type="SUPFAM" id="SSF57667">
    <property type="entry name" value="beta-beta-alpha zinc fingers"/>
    <property type="match status" value="1"/>
</dbReference>
<organism evidence="7 8">
    <name type="scientific">Alternaria arborescens</name>
    <dbReference type="NCBI Taxonomy" id="156630"/>
    <lineage>
        <taxon>Eukaryota</taxon>
        <taxon>Fungi</taxon>
        <taxon>Dikarya</taxon>
        <taxon>Ascomycota</taxon>
        <taxon>Pezizomycotina</taxon>
        <taxon>Dothideomycetes</taxon>
        <taxon>Pleosporomycetidae</taxon>
        <taxon>Pleosporales</taxon>
        <taxon>Pleosporineae</taxon>
        <taxon>Pleosporaceae</taxon>
        <taxon>Alternaria</taxon>
        <taxon>Alternaria sect. Alternaria</taxon>
    </lineage>
</organism>